<evidence type="ECO:0000256" key="2">
    <source>
        <dbReference type="SAM" id="MobiDB-lite"/>
    </source>
</evidence>
<comment type="caution">
    <text evidence="4">The sequence shown here is derived from an EMBL/GenBank/DDBJ whole genome shotgun (WGS) entry which is preliminary data.</text>
</comment>
<keyword evidence="1" id="KW-0479">Metal-binding</keyword>
<accession>A0A843VDN9</accession>
<keyword evidence="5" id="KW-1185">Reference proteome</keyword>
<evidence type="ECO:0000313" key="4">
    <source>
        <dbReference type="EMBL" id="MQL94458.1"/>
    </source>
</evidence>
<dbReference type="Gene3D" id="4.10.60.10">
    <property type="entry name" value="Zinc finger, CCHC-type"/>
    <property type="match status" value="1"/>
</dbReference>
<proteinExistence type="predicted"/>
<evidence type="ECO:0000259" key="3">
    <source>
        <dbReference type="PROSITE" id="PS50158"/>
    </source>
</evidence>
<evidence type="ECO:0000313" key="5">
    <source>
        <dbReference type="Proteomes" id="UP000652761"/>
    </source>
</evidence>
<keyword evidence="1" id="KW-0863">Zinc-finger</keyword>
<dbReference type="EMBL" id="NMUH01001678">
    <property type="protein sequence ID" value="MQL94458.1"/>
    <property type="molecule type" value="Genomic_DNA"/>
</dbReference>
<gene>
    <name evidence="4" type="ORF">Taro_027116</name>
</gene>
<sequence>MWTFRLAVDVGDKGVDANLSVQQKFLKWLIEEIGVVEEMIRRKAPSTVGASKGKAPAGPSSSGFGKWGQKLKQAFKGKGRGWGGRQQLQQGRGRPEVEESQQSTARQPMIPPGYRCYNCNQLGHLIRNCPYAREYGYGRGVQQQQQPQQFQQPQAGRGRGAPQQRGRGRVMAITRAQAEASNMIEDEEYMRQSQQPSTWTGDVRMVETFYKFARMVEIRRDDEIGVLTLLLRVAAARRCITTPFSPVHYPLLPLHLGIQSRVQLREKIV</sequence>
<evidence type="ECO:0000256" key="1">
    <source>
        <dbReference type="PROSITE-ProRule" id="PRU00047"/>
    </source>
</evidence>
<dbReference type="AlphaFoldDB" id="A0A843VDN9"/>
<reference evidence="4" key="1">
    <citation type="submission" date="2017-07" db="EMBL/GenBank/DDBJ databases">
        <title>Taro Niue Genome Assembly and Annotation.</title>
        <authorList>
            <person name="Atibalentja N."/>
            <person name="Keating K."/>
            <person name="Fields C.J."/>
        </authorList>
    </citation>
    <scope>NUCLEOTIDE SEQUENCE</scope>
    <source>
        <strain evidence="4">Niue_2</strain>
        <tissue evidence="4">Leaf</tissue>
    </source>
</reference>
<dbReference type="InterPro" id="IPR036875">
    <property type="entry name" value="Znf_CCHC_sf"/>
</dbReference>
<feature type="region of interest" description="Disordered" evidence="2">
    <location>
        <begin position="45"/>
        <end position="109"/>
    </location>
</feature>
<dbReference type="SUPFAM" id="SSF57756">
    <property type="entry name" value="Retrovirus zinc finger-like domains"/>
    <property type="match status" value="1"/>
</dbReference>
<dbReference type="GO" id="GO:0003676">
    <property type="term" value="F:nucleic acid binding"/>
    <property type="evidence" value="ECO:0007669"/>
    <property type="project" value="InterPro"/>
</dbReference>
<organism evidence="4 5">
    <name type="scientific">Colocasia esculenta</name>
    <name type="common">Wild taro</name>
    <name type="synonym">Arum esculentum</name>
    <dbReference type="NCBI Taxonomy" id="4460"/>
    <lineage>
        <taxon>Eukaryota</taxon>
        <taxon>Viridiplantae</taxon>
        <taxon>Streptophyta</taxon>
        <taxon>Embryophyta</taxon>
        <taxon>Tracheophyta</taxon>
        <taxon>Spermatophyta</taxon>
        <taxon>Magnoliopsida</taxon>
        <taxon>Liliopsida</taxon>
        <taxon>Araceae</taxon>
        <taxon>Aroideae</taxon>
        <taxon>Colocasieae</taxon>
        <taxon>Colocasia</taxon>
    </lineage>
</organism>
<dbReference type="InterPro" id="IPR001878">
    <property type="entry name" value="Znf_CCHC"/>
</dbReference>
<feature type="region of interest" description="Disordered" evidence="2">
    <location>
        <begin position="140"/>
        <end position="168"/>
    </location>
</feature>
<name>A0A843VDN9_COLES</name>
<keyword evidence="1" id="KW-0862">Zinc</keyword>
<dbReference type="GO" id="GO:0008270">
    <property type="term" value="F:zinc ion binding"/>
    <property type="evidence" value="ECO:0007669"/>
    <property type="project" value="UniProtKB-KW"/>
</dbReference>
<dbReference type="Pfam" id="PF00098">
    <property type="entry name" value="zf-CCHC"/>
    <property type="match status" value="1"/>
</dbReference>
<feature type="compositionally biased region" description="Low complexity" evidence="2">
    <location>
        <begin position="140"/>
        <end position="165"/>
    </location>
</feature>
<feature type="domain" description="CCHC-type" evidence="3">
    <location>
        <begin position="115"/>
        <end position="130"/>
    </location>
</feature>
<dbReference type="Proteomes" id="UP000652761">
    <property type="component" value="Unassembled WGS sequence"/>
</dbReference>
<dbReference type="PROSITE" id="PS50158">
    <property type="entry name" value="ZF_CCHC"/>
    <property type="match status" value="1"/>
</dbReference>
<protein>
    <recommendedName>
        <fullName evidence="3">CCHC-type domain-containing protein</fullName>
    </recommendedName>
</protein>
<dbReference type="SMART" id="SM00343">
    <property type="entry name" value="ZnF_C2HC"/>
    <property type="match status" value="1"/>
</dbReference>